<dbReference type="InterPro" id="IPR001173">
    <property type="entry name" value="Glyco_trans_2-like"/>
</dbReference>
<reference evidence="2" key="1">
    <citation type="submission" date="2021-05" db="EMBL/GenBank/DDBJ databases">
        <authorList>
            <person name="Pietrasiak N."/>
            <person name="Ward R."/>
            <person name="Stajich J.E."/>
            <person name="Kurbessoian T."/>
        </authorList>
    </citation>
    <scope>NUCLEOTIDE SEQUENCE</scope>
    <source>
        <strain evidence="2">GSE-TBD4-15B</strain>
    </source>
</reference>
<accession>A0A951P7M2</accession>
<dbReference type="Pfam" id="PF00535">
    <property type="entry name" value="Glycos_transf_2"/>
    <property type="match status" value="1"/>
</dbReference>
<name>A0A951P7M2_9CYAN</name>
<dbReference type="Proteomes" id="UP000707356">
    <property type="component" value="Unassembled WGS sequence"/>
</dbReference>
<dbReference type="AlphaFoldDB" id="A0A951P7M2"/>
<gene>
    <name evidence="2" type="ORF">KME07_00835</name>
</gene>
<protein>
    <submittedName>
        <fullName evidence="2">Glycosyltransferase</fullName>
    </submittedName>
</protein>
<evidence type="ECO:0000313" key="2">
    <source>
        <dbReference type="EMBL" id="MBW4463975.1"/>
    </source>
</evidence>
<sequence>MTLSVVILCHNEFGIIGRIVQAVRSGPIEDVEIIVVDDCSTDGIRDLLQSLNDRVDQIFYHPQNRGRGAALRTGFAAATGKIN</sequence>
<dbReference type="InterPro" id="IPR029044">
    <property type="entry name" value="Nucleotide-diphossugar_trans"/>
</dbReference>
<dbReference type="SUPFAM" id="SSF53448">
    <property type="entry name" value="Nucleotide-diphospho-sugar transferases"/>
    <property type="match status" value="1"/>
</dbReference>
<feature type="domain" description="Glycosyltransferase 2-like" evidence="1">
    <location>
        <begin position="4"/>
        <end position="82"/>
    </location>
</feature>
<dbReference type="Gene3D" id="3.90.550.10">
    <property type="entry name" value="Spore Coat Polysaccharide Biosynthesis Protein SpsA, Chain A"/>
    <property type="match status" value="1"/>
</dbReference>
<evidence type="ECO:0000259" key="1">
    <source>
        <dbReference type="Pfam" id="PF00535"/>
    </source>
</evidence>
<comment type="caution">
    <text evidence="2">The sequence shown here is derived from an EMBL/GenBank/DDBJ whole genome shotgun (WGS) entry which is preliminary data.</text>
</comment>
<dbReference type="InterPro" id="IPR050256">
    <property type="entry name" value="Glycosyltransferase_2"/>
</dbReference>
<dbReference type="PANTHER" id="PTHR48090">
    <property type="entry name" value="UNDECAPRENYL-PHOSPHATE 4-DEOXY-4-FORMAMIDO-L-ARABINOSE TRANSFERASE-RELATED"/>
    <property type="match status" value="1"/>
</dbReference>
<evidence type="ECO:0000313" key="3">
    <source>
        <dbReference type="Proteomes" id="UP000707356"/>
    </source>
</evidence>
<reference evidence="2" key="2">
    <citation type="journal article" date="2022" name="Microbiol. Resour. Announc.">
        <title>Metagenome Sequencing to Explore Phylogenomics of Terrestrial Cyanobacteria.</title>
        <authorList>
            <person name="Ward R.D."/>
            <person name="Stajich J.E."/>
            <person name="Johansen J.R."/>
            <person name="Huntemann M."/>
            <person name="Clum A."/>
            <person name="Foster B."/>
            <person name="Foster B."/>
            <person name="Roux S."/>
            <person name="Palaniappan K."/>
            <person name="Varghese N."/>
            <person name="Mukherjee S."/>
            <person name="Reddy T.B.K."/>
            <person name="Daum C."/>
            <person name="Copeland A."/>
            <person name="Chen I.A."/>
            <person name="Ivanova N.N."/>
            <person name="Kyrpides N.C."/>
            <person name="Shapiro N."/>
            <person name="Eloe-Fadrosh E.A."/>
            <person name="Pietrasiak N."/>
        </authorList>
    </citation>
    <scope>NUCLEOTIDE SEQUENCE</scope>
    <source>
        <strain evidence="2">GSE-TBD4-15B</strain>
    </source>
</reference>
<organism evidence="2 3">
    <name type="scientific">Pegethrix bostrychoides GSE-TBD4-15B</name>
    <dbReference type="NCBI Taxonomy" id="2839662"/>
    <lineage>
        <taxon>Bacteria</taxon>
        <taxon>Bacillati</taxon>
        <taxon>Cyanobacteriota</taxon>
        <taxon>Cyanophyceae</taxon>
        <taxon>Oculatellales</taxon>
        <taxon>Oculatellaceae</taxon>
        <taxon>Pegethrix</taxon>
    </lineage>
</organism>
<dbReference type="EMBL" id="JAHHHV010000003">
    <property type="protein sequence ID" value="MBW4463975.1"/>
    <property type="molecule type" value="Genomic_DNA"/>
</dbReference>
<proteinExistence type="predicted"/>
<dbReference type="PANTHER" id="PTHR48090:SF7">
    <property type="entry name" value="RFBJ PROTEIN"/>
    <property type="match status" value="1"/>
</dbReference>